<dbReference type="InterPro" id="IPR054120">
    <property type="entry name" value="PBPA_dimer"/>
</dbReference>
<evidence type="ECO:0000256" key="2">
    <source>
        <dbReference type="SAM" id="SignalP"/>
    </source>
</evidence>
<dbReference type="PANTHER" id="PTHR30627:SF24">
    <property type="entry name" value="PENICILLIN-BINDING PROTEIN 4B"/>
    <property type="match status" value="1"/>
</dbReference>
<evidence type="ECO:0000259" key="4">
    <source>
        <dbReference type="Pfam" id="PF21922"/>
    </source>
</evidence>
<feature type="signal peptide" evidence="2">
    <location>
        <begin position="1"/>
        <end position="23"/>
    </location>
</feature>
<dbReference type="SUPFAM" id="SSF56519">
    <property type="entry name" value="Penicillin binding protein dimerisation domain"/>
    <property type="match status" value="1"/>
</dbReference>
<dbReference type="InterPro" id="IPR036138">
    <property type="entry name" value="PBP_dimer_sf"/>
</dbReference>
<reference evidence="6" key="1">
    <citation type="journal article" date="2019" name="Int. J. Syst. Evol. Microbiol.">
        <title>The Global Catalogue of Microorganisms (GCM) 10K type strain sequencing project: providing services to taxonomists for standard genome sequencing and annotation.</title>
        <authorList>
            <consortium name="The Broad Institute Genomics Platform"/>
            <consortium name="The Broad Institute Genome Sequencing Center for Infectious Disease"/>
            <person name="Wu L."/>
            <person name="Ma J."/>
        </authorList>
    </citation>
    <scope>NUCLEOTIDE SEQUENCE [LARGE SCALE GENOMIC DNA]</scope>
    <source>
        <strain evidence="6">CAIM 431</strain>
    </source>
</reference>
<gene>
    <name evidence="5" type="ORF">ACFSCS_10375</name>
</gene>
<sequence length="475" mass="50190">MNRPIRRVAVVAALMVLALLANASYLAVFRADDLNADPRNRRTRDAEFATHRGAILVGNSPIAQTSPAKGRFAYKRSYADGPLWAPVTGYYSYDFARAGLESSYNTQLSGTDDSQFFRRSLDQLTGKKVQGASLQTTLDAKAQRAAAQALGDRTGAVVAIDYRTGAVKALVSSPSYDPNALASTDLSAAQQAWKQLTASTGRPMSNRATKEIYPPGSTFKLVTAAAALEDGMGADTTVASPASLRLPQTSTTLTNETNCGGSKVSIDQALKVSCNTAFANLGLQLGADKLRGQAEKFGFGSSLEGDLNPVTSRFPDSPDQPQLAMSAIGQFEVAASPVQMAVVAAAIANDGQVMQPYLVQEVRNPDLSVLSSHDPTKLERAMSPDNAKALQQMMVHVVESGTGQRAQVPGTTVGGKTGTAQSDPKRPPYAWFIGFSQDPDVAIAVFIEDAQVQRSDIAGGRLAGPVFAAVVEALR</sequence>
<evidence type="ECO:0000313" key="5">
    <source>
        <dbReference type="EMBL" id="MFD1890579.1"/>
    </source>
</evidence>
<dbReference type="EMBL" id="JBHUFZ010000023">
    <property type="protein sequence ID" value="MFD1890579.1"/>
    <property type="molecule type" value="Genomic_DNA"/>
</dbReference>
<dbReference type="PANTHER" id="PTHR30627">
    <property type="entry name" value="PEPTIDOGLYCAN D,D-TRANSPEPTIDASE"/>
    <property type="match status" value="1"/>
</dbReference>
<dbReference type="Pfam" id="PF00905">
    <property type="entry name" value="Transpeptidase"/>
    <property type="match status" value="1"/>
</dbReference>
<dbReference type="InterPro" id="IPR050515">
    <property type="entry name" value="Beta-lactam/transpept"/>
</dbReference>
<dbReference type="SUPFAM" id="SSF56601">
    <property type="entry name" value="beta-lactamase/transpeptidase-like"/>
    <property type="match status" value="1"/>
</dbReference>
<protein>
    <submittedName>
        <fullName evidence="5">Peptidoglycan D,D-transpeptidase FtsI family protein</fullName>
    </submittedName>
</protein>
<evidence type="ECO:0000256" key="1">
    <source>
        <dbReference type="SAM" id="MobiDB-lite"/>
    </source>
</evidence>
<evidence type="ECO:0000259" key="3">
    <source>
        <dbReference type="Pfam" id="PF00905"/>
    </source>
</evidence>
<dbReference type="Proteomes" id="UP001597326">
    <property type="component" value="Unassembled WGS sequence"/>
</dbReference>
<feature type="domain" description="Penicillin-binding protein transpeptidase" evidence="3">
    <location>
        <begin position="155"/>
        <end position="471"/>
    </location>
</feature>
<evidence type="ECO:0000313" key="6">
    <source>
        <dbReference type="Proteomes" id="UP001597326"/>
    </source>
</evidence>
<accession>A0ABW4RXL9</accession>
<dbReference type="Pfam" id="PF21922">
    <property type="entry name" value="PBP_dimer_2"/>
    <property type="match status" value="1"/>
</dbReference>
<feature type="chain" id="PRO_5046558587" evidence="2">
    <location>
        <begin position="24"/>
        <end position="475"/>
    </location>
</feature>
<dbReference type="Gene3D" id="3.40.710.10">
    <property type="entry name" value="DD-peptidase/beta-lactamase superfamily"/>
    <property type="match status" value="1"/>
</dbReference>
<feature type="region of interest" description="Disordered" evidence="1">
    <location>
        <begin position="402"/>
        <end position="425"/>
    </location>
</feature>
<dbReference type="InterPro" id="IPR012338">
    <property type="entry name" value="Beta-lactam/transpept-like"/>
</dbReference>
<comment type="caution">
    <text evidence="5">The sequence shown here is derived from an EMBL/GenBank/DDBJ whole genome shotgun (WGS) entry which is preliminary data.</text>
</comment>
<proteinExistence type="predicted"/>
<keyword evidence="6" id="KW-1185">Reference proteome</keyword>
<keyword evidence="2" id="KW-0732">Signal</keyword>
<name>A0ABW4RXL9_9ACTN</name>
<dbReference type="Gene3D" id="3.90.1310.10">
    <property type="entry name" value="Penicillin-binding protein 2a (Domain 2)"/>
    <property type="match status" value="1"/>
</dbReference>
<dbReference type="RefSeq" id="WP_343873767.1">
    <property type="nucleotide sequence ID" value="NZ_BAAAIX010000020.1"/>
</dbReference>
<dbReference type="InterPro" id="IPR001460">
    <property type="entry name" value="PCN-bd_Tpept"/>
</dbReference>
<feature type="domain" description="Penicillin binding protein A dimerisation" evidence="4">
    <location>
        <begin position="52"/>
        <end position="133"/>
    </location>
</feature>
<organism evidence="5 6">
    <name type="scientific">Luteococcus peritonei</name>
    <dbReference type="NCBI Taxonomy" id="88874"/>
    <lineage>
        <taxon>Bacteria</taxon>
        <taxon>Bacillati</taxon>
        <taxon>Actinomycetota</taxon>
        <taxon>Actinomycetes</taxon>
        <taxon>Propionibacteriales</taxon>
        <taxon>Propionibacteriaceae</taxon>
        <taxon>Luteococcus</taxon>
    </lineage>
</organism>